<dbReference type="PANTHER" id="PTHR21143">
    <property type="entry name" value="INVERTEBRATE GUSTATORY RECEPTOR"/>
    <property type="match status" value="1"/>
</dbReference>
<protein>
    <submittedName>
        <fullName evidence="2">Uncharacterized protein</fullName>
    </submittedName>
</protein>
<feature type="transmembrane region" description="Helical" evidence="1">
    <location>
        <begin position="84"/>
        <end position="104"/>
    </location>
</feature>
<dbReference type="GO" id="GO:0043025">
    <property type="term" value="C:neuronal cell body"/>
    <property type="evidence" value="ECO:0007669"/>
    <property type="project" value="TreeGrafter"/>
</dbReference>
<evidence type="ECO:0000313" key="2">
    <source>
        <dbReference type="EMBL" id="KAJ3653008.1"/>
    </source>
</evidence>
<dbReference type="EMBL" id="JALNTZ010000005">
    <property type="protein sequence ID" value="KAJ3653008.1"/>
    <property type="molecule type" value="Genomic_DNA"/>
</dbReference>
<comment type="caution">
    <text evidence="2">The sequence shown here is derived from an EMBL/GenBank/DDBJ whole genome shotgun (WGS) entry which is preliminary data.</text>
</comment>
<name>A0AA38I8D0_9CUCU</name>
<dbReference type="GO" id="GO:0007635">
    <property type="term" value="P:chemosensory behavior"/>
    <property type="evidence" value="ECO:0007669"/>
    <property type="project" value="TreeGrafter"/>
</dbReference>
<proteinExistence type="predicted"/>
<keyword evidence="3" id="KW-1185">Reference proteome</keyword>
<organism evidence="2 3">
    <name type="scientific">Zophobas morio</name>
    <dbReference type="NCBI Taxonomy" id="2755281"/>
    <lineage>
        <taxon>Eukaryota</taxon>
        <taxon>Metazoa</taxon>
        <taxon>Ecdysozoa</taxon>
        <taxon>Arthropoda</taxon>
        <taxon>Hexapoda</taxon>
        <taxon>Insecta</taxon>
        <taxon>Pterygota</taxon>
        <taxon>Neoptera</taxon>
        <taxon>Endopterygota</taxon>
        <taxon>Coleoptera</taxon>
        <taxon>Polyphaga</taxon>
        <taxon>Cucujiformia</taxon>
        <taxon>Tenebrionidae</taxon>
        <taxon>Zophobas</taxon>
    </lineage>
</organism>
<evidence type="ECO:0000313" key="3">
    <source>
        <dbReference type="Proteomes" id="UP001168821"/>
    </source>
</evidence>
<dbReference type="GO" id="GO:0030424">
    <property type="term" value="C:axon"/>
    <property type="evidence" value="ECO:0007669"/>
    <property type="project" value="TreeGrafter"/>
</dbReference>
<dbReference type="GO" id="GO:0008049">
    <property type="term" value="P:male courtship behavior"/>
    <property type="evidence" value="ECO:0007669"/>
    <property type="project" value="TreeGrafter"/>
</dbReference>
<dbReference type="GO" id="GO:0030425">
    <property type="term" value="C:dendrite"/>
    <property type="evidence" value="ECO:0007669"/>
    <property type="project" value="TreeGrafter"/>
</dbReference>
<dbReference type="PANTHER" id="PTHR21143:SF104">
    <property type="entry name" value="GUSTATORY RECEPTOR 8A-RELATED"/>
    <property type="match status" value="1"/>
</dbReference>
<reference evidence="2" key="1">
    <citation type="journal article" date="2023" name="G3 (Bethesda)">
        <title>Whole genome assemblies of Zophobas morio and Tenebrio molitor.</title>
        <authorList>
            <person name="Kaur S."/>
            <person name="Stinson S.A."/>
            <person name="diCenzo G.C."/>
        </authorList>
    </citation>
    <scope>NUCLEOTIDE SEQUENCE</scope>
    <source>
        <strain evidence="2">QUZm001</strain>
    </source>
</reference>
<keyword evidence="1" id="KW-0472">Membrane</keyword>
<dbReference type="AlphaFoldDB" id="A0AA38I8D0"/>
<gene>
    <name evidence="2" type="ORF">Zmor_018929</name>
</gene>
<dbReference type="Proteomes" id="UP001168821">
    <property type="component" value="Unassembled WGS sequence"/>
</dbReference>
<sequence>MIRTRYKNLGKMVQVHFERRRKIHLDALKRIQYTVRSLKVTVDGYNELFGWTNLFNICISLAKMLNLTQFVLTRMSMVKFSLNLLNLSFITWILGGTVIVIFMMDSVLMEFENMTRVCRNAKSFLKITHLEELKLNECFRFFEQNAPEFTAAKHFSIKRSLLPGILKVFVNFEVAIIGR</sequence>
<accession>A0AA38I8D0</accession>
<keyword evidence="1" id="KW-1133">Transmembrane helix</keyword>
<keyword evidence="1" id="KW-0812">Transmembrane</keyword>
<evidence type="ECO:0000256" key="1">
    <source>
        <dbReference type="SAM" id="Phobius"/>
    </source>
</evidence>